<dbReference type="CDD" id="cd03596">
    <property type="entry name" value="CLECT_tetranectin_like"/>
    <property type="match status" value="1"/>
</dbReference>
<dbReference type="PROSITE" id="PS00615">
    <property type="entry name" value="C_TYPE_LECTIN_1"/>
    <property type="match status" value="1"/>
</dbReference>
<dbReference type="GO" id="GO:0001503">
    <property type="term" value="P:ossification"/>
    <property type="evidence" value="ECO:0007669"/>
    <property type="project" value="TreeGrafter"/>
</dbReference>
<dbReference type="PROSITE" id="PS50041">
    <property type="entry name" value="C_TYPE_LECTIN_2"/>
    <property type="match status" value="1"/>
</dbReference>
<dbReference type="InterPro" id="IPR016187">
    <property type="entry name" value="CTDL_fold"/>
</dbReference>
<dbReference type="GO" id="GO:0030246">
    <property type="term" value="F:carbohydrate binding"/>
    <property type="evidence" value="ECO:0007669"/>
    <property type="project" value="UniProtKB-KW"/>
</dbReference>
<dbReference type="InterPro" id="IPR018378">
    <property type="entry name" value="C-type_lectin_CS"/>
</dbReference>
<feature type="non-terminal residue" evidence="5">
    <location>
        <position position="195"/>
    </location>
</feature>
<dbReference type="InterPro" id="IPR016186">
    <property type="entry name" value="C-type_lectin-like/link_sf"/>
</dbReference>
<evidence type="ECO:0000256" key="3">
    <source>
        <dbReference type="SAM" id="SignalP"/>
    </source>
</evidence>
<gene>
    <name evidence="5" type="primary">Clec3a</name>
    <name evidence="5" type="ORF">OREARF_R08227</name>
</gene>
<evidence type="ECO:0000256" key="2">
    <source>
        <dbReference type="ARBA" id="ARBA00023157"/>
    </source>
</evidence>
<evidence type="ECO:0000313" key="5">
    <source>
        <dbReference type="EMBL" id="NWW08484.1"/>
    </source>
</evidence>
<dbReference type="SUPFAM" id="SSF56436">
    <property type="entry name" value="C-type lectin-like"/>
    <property type="match status" value="1"/>
</dbReference>
<dbReference type="Pfam" id="PF00059">
    <property type="entry name" value="Lectin_C"/>
    <property type="match status" value="1"/>
</dbReference>
<dbReference type="FunFam" id="3.10.100.10:FF:000010">
    <property type="entry name" value="C-type lectin domain family 3 member A"/>
    <property type="match status" value="1"/>
</dbReference>
<dbReference type="AlphaFoldDB" id="A0A7K6K8N8"/>
<evidence type="ECO:0000256" key="1">
    <source>
        <dbReference type="ARBA" id="ARBA00022734"/>
    </source>
</evidence>
<dbReference type="Gene3D" id="3.10.100.10">
    <property type="entry name" value="Mannose-Binding Protein A, subunit A"/>
    <property type="match status" value="1"/>
</dbReference>
<evidence type="ECO:0000313" key="6">
    <source>
        <dbReference type="Proteomes" id="UP000542358"/>
    </source>
</evidence>
<feature type="non-terminal residue" evidence="5">
    <location>
        <position position="1"/>
    </location>
</feature>
<protein>
    <submittedName>
        <fullName evidence="5">CLC3A protein</fullName>
    </submittedName>
</protein>
<evidence type="ECO:0000259" key="4">
    <source>
        <dbReference type="PROSITE" id="PS50041"/>
    </source>
</evidence>
<dbReference type="SMART" id="SM00034">
    <property type="entry name" value="CLECT"/>
    <property type="match status" value="1"/>
</dbReference>
<comment type="caution">
    <text evidence="5">The sequence shown here is derived from an EMBL/GenBank/DDBJ whole genome shotgun (WGS) entry which is preliminary data.</text>
</comment>
<feature type="chain" id="PRO_5029636992" evidence="3">
    <location>
        <begin position="25"/>
        <end position="195"/>
    </location>
</feature>
<feature type="signal peptide" evidence="3">
    <location>
        <begin position="1"/>
        <end position="24"/>
    </location>
</feature>
<name>A0A7K6K8N8_9PASE</name>
<dbReference type="GO" id="GO:0005615">
    <property type="term" value="C:extracellular space"/>
    <property type="evidence" value="ECO:0007669"/>
    <property type="project" value="TreeGrafter"/>
</dbReference>
<dbReference type="Proteomes" id="UP000542358">
    <property type="component" value="Unassembled WGS sequence"/>
</dbReference>
<organism evidence="5 6">
    <name type="scientific">Oreocharis arfaki</name>
    <name type="common">tit berrypecker</name>
    <dbReference type="NCBI Taxonomy" id="979223"/>
    <lineage>
        <taxon>Eukaryota</taxon>
        <taxon>Metazoa</taxon>
        <taxon>Chordata</taxon>
        <taxon>Craniata</taxon>
        <taxon>Vertebrata</taxon>
        <taxon>Euteleostomi</taxon>
        <taxon>Archelosauria</taxon>
        <taxon>Archosauria</taxon>
        <taxon>Dinosauria</taxon>
        <taxon>Saurischia</taxon>
        <taxon>Theropoda</taxon>
        <taxon>Coelurosauria</taxon>
        <taxon>Aves</taxon>
        <taxon>Neognathae</taxon>
        <taxon>Neoaves</taxon>
        <taxon>Telluraves</taxon>
        <taxon>Australaves</taxon>
        <taxon>Passeriformes</taxon>
        <taxon>Passeroidea</taxon>
        <taxon>Paramythiidae</taxon>
        <taxon>Oreocharis</taxon>
    </lineage>
</organism>
<dbReference type="PANTHER" id="PTHR22799">
    <property type="entry name" value="TETRANECTIN-RELATED"/>
    <property type="match status" value="1"/>
</dbReference>
<keyword evidence="2" id="KW-1015">Disulfide bond</keyword>
<reference evidence="5 6" key="1">
    <citation type="submission" date="2019-09" db="EMBL/GenBank/DDBJ databases">
        <title>Bird 10,000 Genomes (B10K) Project - Family phase.</title>
        <authorList>
            <person name="Zhang G."/>
        </authorList>
    </citation>
    <scope>NUCLEOTIDE SEQUENCE [LARGE SCALE GENOMIC DNA]</scope>
    <source>
        <strain evidence="5">B10K-DU-029-42</strain>
        <tissue evidence="5">Muscle</tissue>
    </source>
</reference>
<dbReference type="EMBL" id="VZRR01008003">
    <property type="protein sequence ID" value="NWW08484.1"/>
    <property type="molecule type" value="Genomic_DNA"/>
</dbReference>
<keyword evidence="1" id="KW-0430">Lectin</keyword>
<keyword evidence="6" id="KW-1185">Reference proteome</keyword>
<feature type="domain" description="C-type lectin" evidence="4">
    <location>
        <begin position="73"/>
        <end position="191"/>
    </location>
</feature>
<accession>A0A7K6K8N8</accession>
<dbReference type="PANTHER" id="PTHR22799:SF2">
    <property type="entry name" value="C-TYPE LECTIN DOMAIN FAMILY 3 MEMBER A"/>
    <property type="match status" value="1"/>
</dbReference>
<keyword evidence="3" id="KW-0732">Signal</keyword>
<proteinExistence type="predicted"/>
<dbReference type="InterPro" id="IPR001304">
    <property type="entry name" value="C-type_lectin-like"/>
</dbReference>
<sequence>MAQTGLTIFLLISLLLLDQTISQASKFKARKHSKRRVKEKDDLKTQIDKLWREVNALKEIQALQTVCLRGTKAHKKCYLMSEGTKHFHEANEDCITKGGTLAIPRNNEETNILRDYGKKSVPRASEFWLGVTDMVSEGRFVDVNGMALQYFNWDRAQPNGGKRENCVFLSQASQGKWVDEVCRTAKRYICEFLIP</sequence>
<dbReference type="InterPro" id="IPR051663">
    <property type="entry name" value="CLec_Tetranectin-domain"/>
</dbReference>